<name>A0A0G0ADU8_TRIHA</name>
<dbReference type="OMA" id="MREQFDW"/>
<evidence type="ECO:0000256" key="2">
    <source>
        <dbReference type="ARBA" id="ARBA00022692"/>
    </source>
</evidence>
<organism evidence="8 9">
    <name type="scientific">Trichoderma harzianum</name>
    <name type="common">Hypocrea lixii</name>
    <dbReference type="NCBI Taxonomy" id="5544"/>
    <lineage>
        <taxon>Eukaryota</taxon>
        <taxon>Fungi</taxon>
        <taxon>Dikarya</taxon>
        <taxon>Ascomycota</taxon>
        <taxon>Pezizomycotina</taxon>
        <taxon>Sordariomycetes</taxon>
        <taxon>Hypocreomycetidae</taxon>
        <taxon>Hypocreales</taxon>
        <taxon>Hypocreaceae</taxon>
        <taxon>Trichoderma</taxon>
    </lineage>
</organism>
<comment type="subcellular location">
    <subcellularLocation>
        <location evidence="1">Membrane</location>
        <topology evidence="1">Multi-pass membrane protein</topology>
    </subcellularLocation>
</comment>
<dbReference type="Proteomes" id="UP000034112">
    <property type="component" value="Unassembled WGS sequence"/>
</dbReference>
<feature type="transmembrane region" description="Helical" evidence="6">
    <location>
        <begin position="56"/>
        <end position="77"/>
    </location>
</feature>
<dbReference type="Pfam" id="PF07690">
    <property type="entry name" value="MFS_1"/>
    <property type="match status" value="2"/>
</dbReference>
<feature type="transmembrane region" description="Helical" evidence="6">
    <location>
        <begin position="339"/>
        <end position="356"/>
    </location>
</feature>
<feature type="transmembrane region" description="Helical" evidence="6">
    <location>
        <begin position="400"/>
        <end position="424"/>
    </location>
</feature>
<keyword evidence="3 6" id="KW-1133">Transmembrane helix</keyword>
<keyword evidence="4 6" id="KW-0472">Membrane</keyword>
<dbReference type="EMBL" id="JOKZ01000121">
    <property type="protein sequence ID" value="KKP03164.1"/>
    <property type="molecule type" value="Genomic_DNA"/>
</dbReference>
<feature type="transmembrane region" description="Helical" evidence="6">
    <location>
        <begin position="111"/>
        <end position="133"/>
    </location>
</feature>
<dbReference type="OrthoDB" id="3026777at2759"/>
<feature type="transmembrane region" description="Helical" evidence="6">
    <location>
        <begin position="212"/>
        <end position="234"/>
    </location>
</feature>
<evidence type="ECO:0000256" key="4">
    <source>
        <dbReference type="ARBA" id="ARBA00023136"/>
    </source>
</evidence>
<feature type="domain" description="Major facilitator superfamily (MFS) profile" evidence="7">
    <location>
        <begin position="52"/>
        <end position="496"/>
    </location>
</feature>
<feature type="transmembrane region" description="Helical" evidence="6">
    <location>
        <begin position="436"/>
        <end position="456"/>
    </location>
</feature>
<dbReference type="InterPro" id="IPR011701">
    <property type="entry name" value="MFS"/>
</dbReference>
<evidence type="ECO:0000256" key="1">
    <source>
        <dbReference type="ARBA" id="ARBA00004141"/>
    </source>
</evidence>
<evidence type="ECO:0000256" key="6">
    <source>
        <dbReference type="SAM" id="Phobius"/>
    </source>
</evidence>
<accession>A0A0G0ADU8</accession>
<keyword evidence="2 6" id="KW-0812">Transmembrane</keyword>
<feature type="transmembrane region" description="Helical" evidence="6">
    <location>
        <begin position="145"/>
        <end position="168"/>
    </location>
</feature>
<proteinExistence type="predicted"/>
<dbReference type="AlphaFoldDB" id="A0A0G0ADU8"/>
<dbReference type="InterPro" id="IPR036259">
    <property type="entry name" value="MFS_trans_sf"/>
</dbReference>
<evidence type="ECO:0000313" key="9">
    <source>
        <dbReference type="Proteomes" id="UP000034112"/>
    </source>
</evidence>
<evidence type="ECO:0000313" key="8">
    <source>
        <dbReference type="EMBL" id="KKP03164.1"/>
    </source>
</evidence>
<protein>
    <recommendedName>
        <fullName evidence="7">Major facilitator superfamily (MFS) profile domain-containing protein</fullName>
    </recommendedName>
</protein>
<dbReference type="GO" id="GO:0022857">
    <property type="term" value="F:transmembrane transporter activity"/>
    <property type="evidence" value="ECO:0007669"/>
    <property type="project" value="InterPro"/>
</dbReference>
<reference evidence="9" key="1">
    <citation type="journal article" date="2015" name="Genome Announc.">
        <title>Draft whole-genome sequence of the biocontrol agent Trichoderma harzianum T6776.</title>
        <authorList>
            <person name="Baroncelli R."/>
            <person name="Piaggeschi G."/>
            <person name="Fiorini L."/>
            <person name="Bertolini E."/>
            <person name="Zapparata A."/>
            <person name="Pe M.E."/>
            <person name="Sarrocco S."/>
            <person name="Vannacci G."/>
        </authorList>
    </citation>
    <scope>NUCLEOTIDE SEQUENCE [LARGE SCALE GENOMIC DNA]</scope>
    <source>
        <strain evidence="9">T6776</strain>
    </source>
</reference>
<dbReference type="PANTHER" id="PTHR23507">
    <property type="entry name" value="ZGC:174356"/>
    <property type="match status" value="1"/>
</dbReference>
<evidence type="ECO:0000259" key="7">
    <source>
        <dbReference type="PROSITE" id="PS50850"/>
    </source>
</evidence>
<feature type="transmembrane region" description="Helical" evidence="6">
    <location>
        <begin position="468"/>
        <end position="491"/>
    </location>
</feature>
<gene>
    <name evidence="8" type="ORF">THAR02_04734</name>
</gene>
<feature type="transmembrane region" description="Helical" evidence="6">
    <location>
        <begin position="240"/>
        <end position="260"/>
    </location>
</feature>
<comment type="caution">
    <text evidence="8">The sequence shown here is derived from an EMBL/GenBank/DDBJ whole genome shotgun (WGS) entry which is preliminary data.</text>
</comment>
<feature type="compositionally biased region" description="Acidic residues" evidence="5">
    <location>
        <begin position="1"/>
        <end position="10"/>
    </location>
</feature>
<feature type="region of interest" description="Disordered" evidence="5">
    <location>
        <begin position="1"/>
        <end position="31"/>
    </location>
</feature>
<dbReference type="SUPFAM" id="SSF103473">
    <property type="entry name" value="MFS general substrate transporter"/>
    <property type="match status" value="1"/>
</dbReference>
<evidence type="ECO:0000256" key="5">
    <source>
        <dbReference type="SAM" id="MobiDB-lite"/>
    </source>
</evidence>
<evidence type="ECO:0000256" key="3">
    <source>
        <dbReference type="ARBA" id="ARBA00022989"/>
    </source>
</evidence>
<sequence>MSDLELDTETPADAPLLEESERQHEPIPAEDEAPPRILKAARWQVKTPKTAVRMYAFLEFLIVASGMMLMVPVYRLIEDTVCHVYYADDSLDLIDEMKCKKDEIQAQMAYLLGWLGLFHSILSLLTTFPFGLLADKIGRKPTMMLAYGGMTLSPISGPLLLGVAQHALRKNPYLLMTGSLFLLIGGGIPVVLAMLFAMAADVSSEKDKAASFLQLTFGATAGGLTGPLLTGFLMEKYGPWVPVIASCASFPVILLLFCFIPETLQVDRTKKMSDNDLSIKQQIVTNLADLKDALGLLKNPSIPLLLLTFLFQAARFTAYTSTIVQYVSTHFGWRLAETTFLLSPFGLLNLTVLAVLPKISDILMSPRFGYTSFNKDLFLTRTSTILLFVGAMIEGFSHNIFFFVIGLFVETFGAAASPLARATITHYVEPEFVSRLYALVSTSEIIGSFIAGPVLAWCFDQGMKRKGIWIGLPWFYIALLSLLTWIGLIFVRPPPAKKISAEQDGEDEPMNPHED</sequence>
<dbReference type="GO" id="GO:0016020">
    <property type="term" value="C:membrane"/>
    <property type="evidence" value="ECO:0007669"/>
    <property type="project" value="UniProtKB-SubCell"/>
</dbReference>
<dbReference type="InterPro" id="IPR020846">
    <property type="entry name" value="MFS_dom"/>
</dbReference>
<dbReference type="PROSITE" id="PS50850">
    <property type="entry name" value="MFS"/>
    <property type="match status" value="1"/>
</dbReference>
<dbReference type="PANTHER" id="PTHR23507:SF1">
    <property type="entry name" value="FI18259P1-RELATED"/>
    <property type="match status" value="1"/>
</dbReference>
<feature type="transmembrane region" description="Helical" evidence="6">
    <location>
        <begin position="304"/>
        <end position="327"/>
    </location>
</feature>
<feature type="transmembrane region" description="Helical" evidence="6">
    <location>
        <begin position="180"/>
        <end position="200"/>
    </location>
</feature>
<feature type="transmembrane region" description="Helical" evidence="6">
    <location>
        <begin position="377"/>
        <end position="394"/>
    </location>
</feature>
<dbReference type="Gene3D" id="1.20.1250.20">
    <property type="entry name" value="MFS general substrate transporter like domains"/>
    <property type="match status" value="2"/>
</dbReference>